<protein>
    <submittedName>
        <fullName evidence="5">Methyltransferase domain-containing protein</fullName>
    </submittedName>
</protein>
<evidence type="ECO:0000256" key="2">
    <source>
        <dbReference type="ARBA" id="ARBA00022679"/>
    </source>
</evidence>
<sequence>MQCARFHRRRGVDRTSRRRSRGVGAAFGARRRIGERTRRVAGRYRRRRRGHRRRAGRRRGVNPRGGSDRIERDTRRIRPRFLPCEVTSPTPFPTGGNRCRATVAVVHTDDDWLTDTRTSYDTVAVDYADRVRDAITRHRYLCGALALFAESVHAAGRGPVADIGCGPGQVTAHLHKLGVDAFGVDLSPGMITTARRDHPGPRFEVGSMTELDLPAASLAGLLCWQSLIHIPDDAVPKVFGHFHRVLRPGGPLQLLFHVGTGSELKKQGYGGHPMKVHVHRRQPDQVTTWLHDAGFEVEAQMLLDPGEKSSQAFLFAHREPSL</sequence>
<dbReference type="CDD" id="cd02440">
    <property type="entry name" value="AdoMet_MTases"/>
    <property type="match status" value="1"/>
</dbReference>
<dbReference type="Pfam" id="PF13649">
    <property type="entry name" value="Methyltransf_25"/>
    <property type="match status" value="1"/>
</dbReference>
<name>A0A6G9YRB6_9NOCA</name>
<dbReference type="Proteomes" id="UP000503540">
    <property type="component" value="Chromosome"/>
</dbReference>
<keyword evidence="2 5" id="KW-0808">Transferase</keyword>
<dbReference type="InterPro" id="IPR029063">
    <property type="entry name" value="SAM-dependent_MTases_sf"/>
</dbReference>
<dbReference type="SUPFAM" id="SSF53335">
    <property type="entry name" value="S-adenosyl-L-methionine-dependent methyltransferases"/>
    <property type="match status" value="1"/>
</dbReference>
<keyword evidence="1 5" id="KW-0489">Methyltransferase</keyword>
<dbReference type="AlphaFoldDB" id="A0A6G9YRB6"/>
<dbReference type="Gene3D" id="3.40.50.150">
    <property type="entry name" value="Vaccinia Virus protein VP39"/>
    <property type="match status" value="1"/>
</dbReference>
<dbReference type="KEGG" id="nah:F5544_39080"/>
<feature type="domain" description="Methyltransferase" evidence="4">
    <location>
        <begin position="160"/>
        <end position="250"/>
    </location>
</feature>
<dbReference type="PANTHER" id="PTHR43861:SF1">
    <property type="entry name" value="TRANS-ACONITATE 2-METHYLTRANSFERASE"/>
    <property type="match status" value="1"/>
</dbReference>
<evidence type="ECO:0000259" key="4">
    <source>
        <dbReference type="Pfam" id="PF13649"/>
    </source>
</evidence>
<keyword evidence="6" id="KW-1185">Reference proteome</keyword>
<evidence type="ECO:0000256" key="3">
    <source>
        <dbReference type="SAM" id="MobiDB-lite"/>
    </source>
</evidence>
<evidence type="ECO:0000313" key="5">
    <source>
        <dbReference type="EMBL" id="QIS15637.1"/>
    </source>
</evidence>
<feature type="region of interest" description="Disordered" evidence="3">
    <location>
        <begin position="1"/>
        <end position="74"/>
    </location>
</feature>
<evidence type="ECO:0000313" key="6">
    <source>
        <dbReference type="Proteomes" id="UP000503540"/>
    </source>
</evidence>
<dbReference type="PANTHER" id="PTHR43861">
    <property type="entry name" value="TRANS-ACONITATE 2-METHYLTRANSFERASE-RELATED"/>
    <property type="match status" value="1"/>
</dbReference>
<feature type="compositionally biased region" description="Basic residues" evidence="3">
    <location>
        <begin position="39"/>
        <end position="61"/>
    </location>
</feature>
<evidence type="ECO:0000256" key="1">
    <source>
        <dbReference type="ARBA" id="ARBA00022603"/>
    </source>
</evidence>
<gene>
    <name evidence="5" type="ORF">F5544_39080</name>
</gene>
<dbReference type="InterPro" id="IPR041698">
    <property type="entry name" value="Methyltransf_25"/>
</dbReference>
<reference evidence="5 6" key="1">
    <citation type="journal article" date="2019" name="ACS Chem. Biol.">
        <title>Identification and Mobilization of a Cryptic Antibiotic Biosynthesis Gene Locus from a Human-Pathogenic Nocardia Isolate.</title>
        <authorList>
            <person name="Herisse M."/>
            <person name="Ishida K."/>
            <person name="Porter J.L."/>
            <person name="Howden B."/>
            <person name="Hertweck C."/>
            <person name="Stinear T.P."/>
            <person name="Pidot S.J."/>
        </authorList>
    </citation>
    <scope>NUCLEOTIDE SEQUENCE [LARGE SCALE GENOMIC DNA]</scope>
    <source>
        <strain evidence="5 6">AUSMDU00012717</strain>
    </source>
</reference>
<dbReference type="GO" id="GO:0032259">
    <property type="term" value="P:methylation"/>
    <property type="evidence" value="ECO:0007669"/>
    <property type="project" value="UniProtKB-KW"/>
</dbReference>
<accession>A0A6G9YRB6</accession>
<dbReference type="EMBL" id="CP046172">
    <property type="protein sequence ID" value="QIS15637.1"/>
    <property type="molecule type" value="Genomic_DNA"/>
</dbReference>
<organism evidence="5 6">
    <name type="scientific">Nocardia arthritidis</name>
    <dbReference type="NCBI Taxonomy" id="228602"/>
    <lineage>
        <taxon>Bacteria</taxon>
        <taxon>Bacillati</taxon>
        <taxon>Actinomycetota</taxon>
        <taxon>Actinomycetes</taxon>
        <taxon>Mycobacteriales</taxon>
        <taxon>Nocardiaceae</taxon>
        <taxon>Nocardia</taxon>
    </lineage>
</organism>
<dbReference type="GO" id="GO:0008168">
    <property type="term" value="F:methyltransferase activity"/>
    <property type="evidence" value="ECO:0007669"/>
    <property type="project" value="UniProtKB-KW"/>
</dbReference>
<proteinExistence type="predicted"/>
<feature type="compositionally biased region" description="Basic residues" evidence="3">
    <location>
        <begin position="1"/>
        <end position="21"/>
    </location>
</feature>